<accession>A0A914PDK0</accession>
<dbReference type="AlphaFoldDB" id="A0A914PDK0"/>
<keyword evidence="1" id="KW-1185">Reference proteome</keyword>
<dbReference type="Proteomes" id="UP000887578">
    <property type="component" value="Unplaced"/>
</dbReference>
<proteinExistence type="predicted"/>
<organism evidence="1 2">
    <name type="scientific">Panagrolaimus davidi</name>
    <dbReference type="NCBI Taxonomy" id="227884"/>
    <lineage>
        <taxon>Eukaryota</taxon>
        <taxon>Metazoa</taxon>
        <taxon>Ecdysozoa</taxon>
        <taxon>Nematoda</taxon>
        <taxon>Chromadorea</taxon>
        <taxon>Rhabditida</taxon>
        <taxon>Tylenchina</taxon>
        <taxon>Panagrolaimomorpha</taxon>
        <taxon>Panagrolaimoidea</taxon>
        <taxon>Panagrolaimidae</taxon>
        <taxon>Panagrolaimus</taxon>
    </lineage>
</organism>
<protein>
    <submittedName>
        <fullName evidence="2">7TM GPCR serpentine receptor class x (Srx) domain-containing protein</fullName>
    </submittedName>
</protein>
<evidence type="ECO:0000313" key="2">
    <source>
        <dbReference type="WBParaSite" id="PDA_v2.g1572.t1"/>
    </source>
</evidence>
<evidence type="ECO:0000313" key="1">
    <source>
        <dbReference type="Proteomes" id="UP000887578"/>
    </source>
</evidence>
<reference evidence="2" key="1">
    <citation type="submission" date="2022-11" db="UniProtKB">
        <authorList>
            <consortium name="WormBaseParasite"/>
        </authorList>
    </citation>
    <scope>IDENTIFICATION</scope>
</reference>
<sequence length="101" mass="11417">MSFVVMIAQLLRISYNISWFIFPSNDEIGMFFNNIGPFFNDVFALSGSVSLLVLSSTTRKRYIQFYFGKPIQLTNSMIAHTDSKSRAITTRVTPVITLPNA</sequence>
<name>A0A914PDK0_9BILA</name>
<dbReference type="WBParaSite" id="PDA_v2.g1572.t1">
    <property type="protein sequence ID" value="PDA_v2.g1572.t1"/>
    <property type="gene ID" value="PDA_v2.g1572"/>
</dbReference>